<dbReference type="EMBL" id="JABEPQ010000001">
    <property type="protein sequence ID" value="NNM45399.1"/>
    <property type="molecule type" value="Genomic_DNA"/>
</dbReference>
<gene>
    <name evidence="2" type="ORF">HJG52_05190</name>
</gene>
<evidence type="ECO:0000256" key="1">
    <source>
        <dbReference type="SAM" id="MobiDB-lite"/>
    </source>
</evidence>
<keyword evidence="3" id="KW-1185">Reference proteome</keyword>
<protein>
    <recommendedName>
        <fullName evidence="4">YCII-related domain-containing protein</fullName>
    </recommendedName>
</protein>
<organism evidence="2 3">
    <name type="scientific">Knoellia koreensis</name>
    <dbReference type="NCBI Taxonomy" id="2730921"/>
    <lineage>
        <taxon>Bacteria</taxon>
        <taxon>Bacillati</taxon>
        <taxon>Actinomycetota</taxon>
        <taxon>Actinomycetes</taxon>
        <taxon>Micrococcales</taxon>
        <taxon>Intrasporangiaceae</taxon>
        <taxon>Knoellia</taxon>
    </lineage>
</organism>
<feature type="region of interest" description="Disordered" evidence="1">
    <location>
        <begin position="67"/>
        <end position="88"/>
    </location>
</feature>
<dbReference type="AlphaFoldDB" id="A0A849HE54"/>
<name>A0A849HE54_9MICO</name>
<sequence>MPDDAMFEYVAWFRDGSLPPDDQDCEWSGVIYIRAGTLAAARKWGDHLAKTCLDTFIGSKAEPFLDEVPPGNPVADDGEELTAGQIGS</sequence>
<evidence type="ECO:0000313" key="3">
    <source>
        <dbReference type="Proteomes" id="UP000588586"/>
    </source>
</evidence>
<proteinExistence type="predicted"/>
<reference evidence="2 3" key="1">
    <citation type="submission" date="2020-04" db="EMBL/GenBank/DDBJ databases">
        <title>Knoellia sp. isolate from air conditioner.</title>
        <authorList>
            <person name="Chea S."/>
            <person name="Kim D.-U."/>
        </authorList>
    </citation>
    <scope>NUCLEOTIDE SEQUENCE [LARGE SCALE GENOMIC DNA]</scope>
    <source>
        <strain evidence="2 3">DB2414S</strain>
    </source>
</reference>
<dbReference type="Proteomes" id="UP000588586">
    <property type="component" value="Unassembled WGS sequence"/>
</dbReference>
<evidence type="ECO:0008006" key="4">
    <source>
        <dbReference type="Google" id="ProtNLM"/>
    </source>
</evidence>
<comment type="caution">
    <text evidence="2">The sequence shown here is derived from an EMBL/GenBank/DDBJ whole genome shotgun (WGS) entry which is preliminary data.</text>
</comment>
<evidence type="ECO:0000313" key="2">
    <source>
        <dbReference type="EMBL" id="NNM45399.1"/>
    </source>
</evidence>
<accession>A0A849HE54</accession>
<dbReference type="RefSeq" id="WP_171242427.1">
    <property type="nucleotide sequence ID" value="NZ_JABEPQ010000001.1"/>
</dbReference>